<comment type="caution">
    <text evidence="5">Lacks conserved residue(s) required for the propagation of feature annotation.</text>
</comment>
<comment type="caution">
    <text evidence="8">The sequence shown here is derived from an EMBL/GenBank/DDBJ whole genome shotgun (WGS) entry which is preliminary data.</text>
</comment>
<dbReference type="PANTHER" id="PTHR45566">
    <property type="entry name" value="HTH-TYPE TRANSCRIPTIONAL REGULATOR YHJB-RELATED"/>
    <property type="match status" value="1"/>
</dbReference>
<dbReference type="SUPFAM" id="SSF52172">
    <property type="entry name" value="CheY-like"/>
    <property type="match status" value="1"/>
</dbReference>
<dbReference type="PRINTS" id="PR00038">
    <property type="entry name" value="HTHLUXR"/>
</dbReference>
<keyword evidence="2" id="KW-0805">Transcription regulation</keyword>
<keyword evidence="4" id="KW-0804">Transcription</keyword>
<dbReference type="GO" id="GO:0000160">
    <property type="term" value="P:phosphorelay signal transduction system"/>
    <property type="evidence" value="ECO:0007669"/>
    <property type="project" value="UniProtKB-KW"/>
</dbReference>
<evidence type="ECO:0000259" key="6">
    <source>
        <dbReference type="PROSITE" id="PS50043"/>
    </source>
</evidence>
<protein>
    <submittedName>
        <fullName evidence="8">Bacterial regulatory s, luxR family protein</fullName>
    </submittedName>
</protein>
<evidence type="ECO:0000313" key="8">
    <source>
        <dbReference type="EMBL" id="KJE29080.1"/>
    </source>
</evidence>
<proteinExistence type="predicted"/>
<evidence type="ECO:0000256" key="1">
    <source>
        <dbReference type="ARBA" id="ARBA00023012"/>
    </source>
</evidence>
<dbReference type="SMART" id="SM00421">
    <property type="entry name" value="HTH_LUXR"/>
    <property type="match status" value="1"/>
</dbReference>
<dbReference type="PATRIC" id="fig|1462.6.peg.2554"/>
<dbReference type="InterPro" id="IPR000792">
    <property type="entry name" value="Tscrpt_reg_LuxR_C"/>
</dbReference>
<evidence type="ECO:0000256" key="2">
    <source>
        <dbReference type="ARBA" id="ARBA00023015"/>
    </source>
</evidence>
<dbReference type="RefSeq" id="WP_044732009.1">
    <property type="nucleotide sequence ID" value="NZ_JYBP01000003.1"/>
</dbReference>
<evidence type="ECO:0000256" key="5">
    <source>
        <dbReference type="PROSITE-ProRule" id="PRU00169"/>
    </source>
</evidence>
<feature type="domain" description="HTH luxR-type" evidence="6">
    <location>
        <begin position="131"/>
        <end position="196"/>
    </location>
</feature>
<keyword evidence="3" id="KW-0238">DNA-binding</keyword>
<gene>
    <name evidence="8" type="ORF">LG52_2280</name>
</gene>
<dbReference type="PROSITE" id="PS00622">
    <property type="entry name" value="HTH_LUXR_1"/>
    <property type="match status" value="1"/>
</dbReference>
<dbReference type="InterPro" id="IPR036388">
    <property type="entry name" value="WH-like_DNA-bd_sf"/>
</dbReference>
<dbReference type="PROSITE" id="PS50110">
    <property type="entry name" value="RESPONSE_REGULATORY"/>
    <property type="match status" value="1"/>
</dbReference>
<dbReference type="OrthoDB" id="9815744at2"/>
<evidence type="ECO:0000256" key="4">
    <source>
        <dbReference type="ARBA" id="ARBA00023163"/>
    </source>
</evidence>
<dbReference type="PROSITE" id="PS50043">
    <property type="entry name" value="HTH_LUXR_2"/>
    <property type="match status" value="1"/>
</dbReference>
<dbReference type="InterPro" id="IPR051015">
    <property type="entry name" value="EvgA-like"/>
</dbReference>
<keyword evidence="1" id="KW-0902">Two-component regulatory system</keyword>
<dbReference type="GO" id="GO:0003677">
    <property type="term" value="F:DNA binding"/>
    <property type="evidence" value="ECO:0007669"/>
    <property type="project" value="UniProtKB-KW"/>
</dbReference>
<dbReference type="Pfam" id="PF00072">
    <property type="entry name" value="Response_reg"/>
    <property type="match status" value="1"/>
</dbReference>
<dbReference type="CDD" id="cd06170">
    <property type="entry name" value="LuxR_C_like"/>
    <property type="match status" value="1"/>
</dbReference>
<name>A0A0D8BY73_GEOKU</name>
<evidence type="ECO:0000313" key="9">
    <source>
        <dbReference type="Proteomes" id="UP000032522"/>
    </source>
</evidence>
<accession>A0A0D8BY73</accession>
<dbReference type="Pfam" id="PF00196">
    <property type="entry name" value="GerE"/>
    <property type="match status" value="1"/>
</dbReference>
<dbReference type="InterPro" id="IPR001789">
    <property type="entry name" value="Sig_transdc_resp-reg_receiver"/>
</dbReference>
<dbReference type="GO" id="GO:0006355">
    <property type="term" value="P:regulation of DNA-templated transcription"/>
    <property type="evidence" value="ECO:0007669"/>
    <property type="project" value="InterPro"/>
</dbReference>
<dbReference type="Gene3D" id="1.10.10.10">
    <property type="entry name" value="Winged helix-like DNA-binding domain superfamily/Winged helix DNA-binding domain"/>
    <property type="match status" value="1"/>
</dbReference>
<evidence type="ECO:0000259" key="7">
    <source>
        <dbReference type="PROSITE" id="PS50110"/>
    </source>
</evidence>
<dbReference type="EMBL" id="JYBP01000003">
    <property type="protein sequence ID" value="KJE29080.1"/>
    <property type="molecule type" value="Genomic_DNA"/>
</dbReference>
<reference evidence="8 9" key="1">
    <citation type="submission" date="2015-01" db="EMBL/GenBank/DDBJ databases">
        <authorList>
            <person name="Filippidou S."/>
            <person name="Jeanneret N."/>
            <person name="Russel-Delif L."/>
            <person name="Junier T."/>
            <person name="Wunderlin T."/>
            <person name="Molina V."/>
            <person name="Johnson S.L."/>
            <person name="Davenport K.W."/>
            <person name="Chain P.S."/>
            <person name="Dorador C."/>
            <person name="Junier P."/>
        </authorList>
    </citation>
    <scope>NUCLEOTIDE SEQUENCE [LARGE SCALE GENOMIC DNA]</scope>
    <source>
        <strain evidence="8 9">Et7/4</strain>
    </source>
</reference>
<dbReference type="Gene3D" id="3.40.50.2300">
    <property type="match status" value="1"/>
</dbReference>
<dbReference type="AlphaFoldDB" id="A0A0D8BY73"/>
<dbReference type="InterPro" id="IPR016032">
    <property type="entry name" value="Sig_transdc_resp-reg_C-effctor"/>
</dbReference>
<organism evidence="8 9">
    <name type="scientific">Geobacillus kaustophilus</name>
    <dbReference type="NCBI Taxonomy" id="1462"/>
    <lineage>
        <taxon>Bacteria</taxon>
        <taxon>Bacillati</taxon>
        <taxon>Bacillota</taxon>
        <taxon>Bacilli</taxon>
        <taxon>Bacillales</taxon>
        <taxon>Anoxybacillaceae</taxon>
        <taxon>Geobacillus</taxon>
        <taxon>Geobacillus thermoleovorans group</taxon>
    </lineage>
</organism>
<dbReference type="InterPro" id="IPR011006">
    <property type="entry name" value="CheY-like_superfamily"/>
</dbReference>
<feature type="domain" description="Response regulatory" evidence="7">
    <location>
        <begin position="4"/>
        <end position="118"/>
    </location>
</feature>
<dbReference type="PANTHER" id="PTHR45566:SF2">
    <property type="entry name" value="NARL SUBFAMILY"/>
    <property type="match status" value="1"/>
</dbReference>
<sequence>MVIRTLLVDSDPICLLGLEKLLEKERGITVVGSVSCLDSLDTLVHIHVPDVIVINMHMHIIKVLDWIKNAKETHPTINVIMLCNYPPFALSSYEAGIAAILPKEKVSTHLAHAIRDSNEGGRLFLLDSKTTCSMKCCLTKIEIDILQMLADDQTSAQISEKLNISKRTVERHLSSIFGKLGVLSRTGAVAEALRLQLIK</sequence>
<dbReference type="Proteomes" id="UP000032522">
    <property type="component" value="Unassembled WGS sequence"/>
</dbReference>
<dbReference type="SUPFAM" id="SSF46894">
    <property type="entry name" value="C-terminal effector domain of the bipartite response regulators"/>
    <property type="match status" value="1"/>
</dbReference>
<evidence type="ECO:0000256" key="3">
    <source>
        <dbReference type="ARBA" id="ARBA00023125"/>
    </source>
</evidence>